<dbReference type="AlphaFoldDB" id="A0A7J9KI18"/>
<accession>A0A7J9KI18</accession>
<comment type="caution">
    <text evidence="1">The sequence shown here is derived from an EMBL/GenBank/DDBJ whole genome shotgun (WGS) entry which is preliminary data.</text>
</comment>
<evidence type="ECO:0000313" key="1">
    <source>
        <dbReference type="EMBL" id="MBA0846016.1"/>
    </source>
</evidence>
<sequence>MSKILFVAEFVVGASPASSNSCIGRATKKVRRRLDLPLDFDDPIVDGNGRKLAETIVPKISYKNTLIGSQSATNLLAKGEDFELHRAIGQTIGPILNIDENTNIAKMGRFARLVRKTMGRGCWLNDGSDGRDRAWMMKEPRIKVVMVVNGTKNKGKNILVSGELRPNLNVLKPINGFAGPLFTNGYRPIDDGSEMGQQDESSFGKENIETNVGGMSMRLETPAEVIRTREVSISRPMEMTHLSKPPDDKKLRLKDPLVDVSLAMEGDST</sequence>
<evidence type="ECO:0000313" key="2">
    <source>
        <dbReference type="Proteomes" id="UP000593575"/>
    </source>
</evidence>
<reference evidence="1 2" key="1">
    <citation type="journal article" date="2019" name="Genome Biol. Evol.">
        <title>Insights into the evolution of the New World diploid cottons (Gossypium, subgenus Houzingenia) based on genome sequencing.</title>
        <authorList>
            <person name="Grover C.E."/>
            <person name="Arick M.A. 2nd"/>
            <person name="Thrash A."/>
            <person name="Conover J.L."/>
            <person name="Sanders W.S."/>
            <person name="Peterson D.G."/>
            <person name="Frelichowski J.E."/>
            <person name="Scheffler J.A."/>
            <person name="Scheffler B.E."/>
            <person name="Wendel J.F."/>
        </authorList>
    </citation>
    <scope>NUCLEOTIDE SEQUENCE [LARGE SCALE GENOMIC DNA]</scope>
    <source>
        <strain evidence="1">6</strain>
        <tissue evidence="1">Leaf</tissue>
    </source>
</reference>
<name>A0A7J9KI18_9ROSI</name>
<protein>
    <submittedName>
        <fullName evidence="1">Uncharacterized protein</fullName>
    </submittedName>
</protein>
<keyword evidence="2" id="KW-1185">Reference proteome</keyword>
<dbReference type="EMBL" id="JABFAE010419743">
    <property type="protein sequence ID" value="MBA0846016.1"/>
    <property type="molecule type" value="Genomic_DNA"/>
</dbReference>
<gene>
    <name evidence="1" type="ORF">Goarm_023032</name>
</gene>
<dbReference type="Proteomes" id="UP000593575">
    <property type="component" value="Unassembled WGS sequence"/>
</dbReference>
<organism evidence="1 2">
    <name type="scientific">Gossypium armourianum</name>
    <dbReference type="NCBI Taxonomy" id="34283"/>
    <lineage>
        <taxon>Eukaryota</taxon>
        <taxon>Viridiplantae</taxon>
        <taxon>Streptophyta</taxon>
        <taxon>Embryophyta</taxon>
        <taxon>Tracheophyta</taxon>
        <taxon>Spermatophyta</taxon>
        <taxon>Magnoliopsida</taxon>
        <taxon>eudicotyledons</taxon>
        <taxon>Gunneridae</taxon>
        <taxon>Pentapetalae</taxon>
        <taxon>rosids</taxon>
        <taxon>malvids</taxon>
        <taxon>Malvales</taxon>
        <taxon>Malvaceae</taxon>
        <taxon>Malvoideae</taxon>
        <taxon>Gossypium</taxon>
    </lineage>
</organism>
<proteinExistence type="predicted"/>